<feature type="transmembrane region" description="Helical" evidence="6">
    <location>
        <begin position="200"/>
        <end position="226"/>
    </location>
</feature>
<keyword evidence="4 6" id="KW-1133">Transmembrane helix</keyword>
<evidence type="ECO:0000313" key="9">
    <source>
        <dbReference type="Proteomes" id="UP000651482"/>
    </source>
</evidence>
<dbReference type="PANTHER" id="PTHR30287:SF2">
    <property type="entry name" value="BLL1001 PROTEIN"/>
    <property type="match status" value="1"/>
</dbReference>
<evidence type="ECO:0000256" key="5">
    <source>
        <dbReference type="ARBA" id="ARBA00023136"/>
    </source>
</evidence>
<sequence length="665" mass="73846">MSYLLYMKRSFTRASRRHAVLFAVLTCAFLLPLLISIYRDSNAWGTRQYLLVRSAGETYHIGNATEADVPYFEGIRGLSAPVYRDGTIYLHILSDEEWRNSESVTVYKNEIRKRMEASDNEALLPTAFSYEYAHGISTDPSHLSGQRILLLVNLLVILLSVSVLRSAYRSHLKRFSSDVGTLRACGASRRQISALFAAELAAVFLLAAACAVVISVVSLKALFTAFLEIRHDSLAWLIFHVEPMNILLHLAAFFVTLGLSLDMTLHRYSREPARALLYDMENEQKVKRGRKPLRRRSTPAATLCGLWCSRANRSFRSCLAVSVPVMAVFLLLFNILTVALQVTGAEEEWGLKVSRSSHDGEGLSAEDISYISALEGVKQTRPVYEPDGYILLPKSPEEVETPLRIRPCSSLGAASQTLSRYEIAVSCKAERGVGDVLRLCRSEAYYDGNGGIKQPASEDVTVLTVTALTDTKPSGWALDIYVSDELYADIIASEPATGVEIALTDPALNAQVETVLRTHFAGAEYAVTNRQSGSDFLREMSSGVYLLLGYIFAVLFLFILLILYVRLCDYIEGSRPLIRSFHRMGASKRTLYRSYIRQDGISAAAAVAAPFLISLPLTVLLCVWQKAPLHLDGGMVAVYAALAALLLFTYWHPVRRSLKRVLRPL</sequence>
<organism evidence="8 9">
    <name type="scientific">Yeguia hominis</name>
    <dbReference type="NCBI Taxonomy" id="2763662"/>
    <lineage>
        <taxon>Bacteria</taxon>
        <taxon>Bacillati</taxon>
        <taxon>Bacillota</taxon>
        <taxon>Clostridia</taxon>
        <taxon>Eubacteriales</taxon>
        <taxon>Yeguiaceae</taxon>
        <taxon>Yeguia</taxon>
    </lineage>
</organism>
<dbReference type="AlphaFoldDB" id="A0A926HTA8"/>
<dbReference type="InterPro" id="IPR003838">
    <property type="entry name" value="ABC3_permease_C"/>
</dbReference>
<dbReference type="RefSeq" id="WP_249320250.1">
    <property type="nucleotide sequence ID" value="NZ_JACRSN010000020.1"/>
</dbReference>
<evidence type="ECO:0000256" key="3">
    <source>
        <dbReference type="ARBA" id="ARBA00022692"/>
    </source>
</evidence>
<evidence type="ECO:0000259" key="7">
    <source>
        <dbReference type="Pfam" id="PF02687"/>
    </source>
</evidence>
<keyword evidence="5 6" id="KW-0472">Membrane</keyword>
<dbReference type="Proteomes" id="UP000651482">
    <property type="component" value="Unassembled WGS sequence"/>
</dbReference>
<dbReference type="PANTHER" id="PTHR30287">
    <property type="entry name" value="MEMBRANE COMPONENT OF PREDICTED ABC SUPERFAMILY METABOLITE UPTAKE TRANSPORTER"/>
    <property type="match status" value="1"/>
</dbReference>
<dbReference type="Pfam" id="PF02687">
    <property type="entry name" value="FtsX"/>
    <property type="match status" value="1"/>
</dbReference>
<keyword evidence="9" id="KW-1185">Reference proteome</keyword>
<accession>A0A926HTA8</accession>
<dbReference type="GO" id="GO:0005886">
    <property type="term" value="C:plasma membrane"/>
    <property type="evidence" value="ECO:0007669"/>
    <property type="project" value="UniProtKB-SubCell"/>
</dbReference>
<name>A0A926HTA8_9FIRM</name>
<feature type="transmembrane region" description="Helical" evidence="6">
    <location>
        <begin position="20"/>
        <end position="38"/>
    </location>
</feature>
<feature type="transmembrane region" description="Helical" evidence="6">
    <location>
        <begin position="633"/>
        <end position="651"/>
    </location>
</feature>
<comment type="caution">
    <text evidence="8">The sequence shown here is derived from an EMBL/GenBank/DDBJ whole genome shotgun (WGS) entry which is preliminary data.</text>
</comment>
<evidence type="ECO:0000256" key="6">
    <source>
        <dbReference type="SAM" id="Phobius"/>
    </source>
</evidence>
<feature type="domain" description="ABC3 transporter permease C-terminal" evidence="7">
    <location>
        <begin position="152"/>
        <end position="260"/>
    </location>
</feature>
<evidence type="ECO:0000256" key="2">
    <source>
        <dbReference type="ARBA" id="ARBA00022475"/>
    </source>
</evidence>
<feature type="transmembrane region" description="Helical" evidence="6">
    <location>
        <begin position="544"/>
        <end position="565"/>
    </location>
</feature>
<keyword evidence="3 6" id="KW-0812">Transmembrane</keyword>
<gene>
    <name evidence="8" type="ORF">IAG03_11850</name>
</gene>
<feature type="transmembrane region" description="Helical" evidence="6">
    <location>
        <begin position="319"/>
        <end position="342"/>
    </location>
</feature>
<feature type="transmembrane region" description="Helical" evidence="6">
    <location>
        <begin position="148"/>
        <end position="168"/>
    </location>
</feature>
<keyword evidence="2" id="KW-1003">Cell membrane</keyword>
<evidence type="ECO:0000313" key="8">
    <source>
        <dbReference type="EMBL" id="MBC8534665.1"/>
    </source>
</evidence>
<feature type="transmembrane region" description="Helical" evidence="6">
    <location>
        <begin position="603"/>
        <end position="627"/>
    </location>
</feature>
<dbReference type="InterPro" id="IPR038766">
    <property type="entry name" value="Membrane_comp_ABC_pdt"/>
</dbReference>
<feature type="transmembrane region" description="Helical" evidence="6">
    <location>
        <begin position="246"/>
        <end position="265"/>
    </location>
</feature>
<evidence type="ECO:0000256" key="1">
    <source>
        <dbReference type="ARBA" id="ARBA00004651"/>
    </source>
</evidence>
<evidence type="ECO:0000256" key="4">
    <source>
        <dbReference type="ARBA" id="ARBA00022989"/>
    </source>
</evidence>
<comment type="subcellular location">
    <subcellularLocation>
        <location evidence="1">Cell membrane</location>
        <topology evidence="1">Multi-pass membrane protein</topology>
    </subcellularLocation>
</comment>
<reference evidence="8" key="1">
    <citation type="submission" date="2020-08" db="EMBL/GenBank/DDBJ databases">
        <title>Genome public.</title>
        <authorList>
            <person name="Liu C."/>
            <person name="Sun Q."/>
        </authorList>
    </citation>
    <scope>NUCLEOTIDE SEQUENCE</scope>
    <source>
        <strain evidence="8">NSJ-40</strain>
    </source>
</reference>
<dbReference type="EMBL" id="JACRSN010000020">
    <property type="protein sequence ID" value="MBC8534665.1"/>
    <property type="molecule type" value="Genomic_DNA"/>
</dbReference>
<proteinExistence type="predicted"/>
<protein>
    <submittedName>
        <fullName evidence="8">FtsX-like permease family protein</fullName>
    </submittedName>
</protein>